<feature type="region of interest" description="Disordered" evidence="4">
    <location>
        <begin position="204"/>
        <end position="324"/>
    </location>
</feature>
<dbReference type="GO" id="GO:0006412">
    <property type="term" value="P:translation"/>
    <property type="evidence" value="ECO:0007669"/>
    <property type="project" value="InterPro"/>
</dbReference>
<evidence type="ECO:0000256" key="1">
    <source>
        <dbReference type="ARBA" id="ARBA00010254"/>
    </source>
</evidence>
<accession>A0AAV9P7E5</accession>
<name>A0AAV9P7E5_9PEZI</name>
<evidence type="ECO:0000256" key="4">
    <source>
        <dbReference type="SAM" id="MobiDB-lite"/>
    </source>
</evidence>
<comment type="caution">
    <text evidence="5">The sequence shown here is derived from an EMBL/GenBank/DDBJ whole genome shotgun (WGS) entry which is preliminary data.</text>
</comment>
<feature type="compositionally biased region" description="Basic and acidic residues" evidence="4">
    <location>
        <begin position="302"/>
        <end position="316"/>
    </location>
</feature>
<dbReference type="CDD" id="cd00364">
    <property type="entry name" value="Ribosomal_uS17"/>
    <property type="match status" value="1"/>
</dbReference>
<comment type="similarity">
    <text evidence="1">Belongs to the universal ribosomal protein uS17 family.</text>
</comment>
<dbReference type="SUPFAM" id="SSF50249">
    <property type="entry name" value="Nucleic acid-binding proteins"/>
    <property type="match status" value="1"/>
</dbReference>
<keyword evidence="2" id="KW-0689">Ribosomal protein</keyword>
<dbReference type="AlphaFoldDB" id="A0AAV9P7E5"/>
<dbReference type="RefSeq" id="XP_064658427.1">
    <property type="nucleotide sequence ID" value="XM_064803512.1"/>
</dbReference>
<evidence type="ECO:0000313" key="6">
    <source>
        <dbReference type="Proteomes" id="UP001337655"/>
    </source>
</evidence>
<dbReference type="GO" id="GO:0003735">
    <property type="term" value="F:structural constituent of ribosome"/>
    <property type="evidence" value="ECO:0007669"/>
    <property type="project" value="InterPro"/>
</dbReference>
<dbReference type="PANTHER" id="PTHR10744">
    <property type="entry name" value="40S RIBOSOMAL PROTEIN S11 FAMILY MEMBER"/>
    <property type="match status" value="1"/>
</dbReference>
<organism evidence="5 6">
    <name type="scientific">Saxophila tyrrhenica</name>
    <dbReference type="NCBI Taxonomy" id="1690608"/>
    <lineage>
        <taxon>Eukaryota</taxon>
        <taxon>Fungi</taxon>
        <taxon>Dikarya</taxon>
        <taxon>Ascomycota</taxon>
        <taxon>Pezizomycotina</taxon>
        <taxon>Dothideomycetes</taxon>
        <taxon>Dothideomycetidae</taxon>
        <taxon>Mycosphaerellales</taxon>
        <taxon>Extremaceae</taxon>
        <taxon>Saxophila</taxon>
    </lineage>
</organism>
<dbReference type="GO" id="GO:0005840">
    <property type="term" value="C:ribosome"/>
    <property type="evidence" value="ECO:0007669"/>
    <property type="project" value="UniProtKB-KW"/>
</dbReference>
<proteinExistence type="inferred from homology"/>
<evidence type="ECO:0000256" key="3">
    <source>
        <dbReference type="ARBA" id="ARBA00023274"/>
    </source>
</evidence>
<gene>
    <name evidence="5" type="ORF">LTR77_006270</name>
</gene>
<dbReference type="InterPro" id="IPR000266">
    <property type="entry name" value="Ribosomal_uS17"/>
</dbReference>
<feature type="region of interest" description="Disordered" evidence="4">
    <location>
        <begin position="1"/>
        <end position="22"/>
    </location>
</feature>
<dbReference type="PANTHER" id="PTHR10744:SF1">
    <property type="entry name" value="SMALL RIBOSOMAL SUBUNIT PROTEIN US17M"/>
    <property type="match status" value="1"/>
</dbReference>
<protein>
    <recommendedName>
        <fullName evidence="7">Ribosomal protein S17</fullName>
    </recommendedName>
</protein>
<evidence type="ECO:0008006" key="7">
    <source>
        <dbReference type="Google" id="ProtNLM"/>
    </source>
</evidence>
<dbReference type="InterPro" id="IPR012340">
    <property type="entry name" value="NA-bd_OB-fold"/>
</dbReference>
<dbReference type="Proteomes" id="UP001337655">
    <property type="component" value="Unassembled WGS sequence"/>
</dbReference>
<evidence type="ECO:0000313" key="5">
    <source>
        <dbReference type="EMBL" id="KAK5168961.1"/>
    </source>
</evidence>
<dbReference type="GO" id="GO:0005739">
    <property type="term" value="C:mitochondrion"/>
    <property type="evidence" value="ECO:0007669"/>
    <property type="project" value="TreeGrafter"/>
</dbReference>
<evidence type="ECO:0000256" key="2">
    <source>
        <dbReference type="ARBA" id="ARBA00022980"/>
    </source>
</evidence>
<sequence>MPPPPQQKKDADEASEYDPTLLSSQRDYRLTTTDFYLKRGLPQRIPDQYLAHSTSPILAAEERKQRETVQGHKRLVGVVVSSGKMDKTVKVRLPKQRWNKRIHKYFATHESHLVHDPNNSLRTGDVVQLHRLRVSTIVHHVVASILSPFGSPISERPPVPTADDRLAMYKKKRFAKLHRRGLRREAAKGNADAIQELRKMGLEPGKGVEAGKGETANLQRGIGKKRTPTPKDGAILGAKGQKLPEGVLPGGKHEVGKINERAQANKDKTAKRQAQTEENLAEADRKGEELAEQGLEAESVVEQERQGPVSRREGVRENVYGSRP</sequence>
<reference evidence="5 6" key="1">
    <citation type="submission" date="2023-08" db="EMBL/GenBank/DDBJ databases">
        <title>Black Yeasts Isolated from many extreme environments.</title>
        <authorList>
            <person name="Coleine C."/>
            <person name="Stajich J.E."/>
            <person name="Selbmann L."/>
        </authorList>
    </citation>
    <scope>NUCLEOTIDE SEQUENCE [LARGE SCALE GENOMIC DNA]</scope>
    <source>
        <strain evidence="5 6">CCFEE 5935</strain>
    </source>
</reference>
<keyword evidence="3" id="KW-0687">Ribonucleoprotein</keyword>
<dbReference type="GeneID" id="89927610"/>
<keyword evidence="6" id="KW-1185">Reference proteome</keyword>
<dbReference type="GO" id="GO:1990904">
    <property type="term" value="C:ribonucleoprotein complex"/>
    <property type="evidence" value="ECO:0007669"/>
    <property type="project" value="UniProtKB-KW"/>
</dbReference>
<dbReference type="Pfam" id="PF00366">
    <property type="entry name" value="Ribosomal_S17"/>
    <property type="match status" value="1"/>
</dbReference>
<dbReference type="EMBL" id="JAVRRT010000009">
    <property type="protein sequence ID" value="KAK5168961.1"/>
    <property type="molecule type" value="Genomic_DNA"/>
</dbReference>
<feature type="compositionally biased region" description="Basic and acidic residues" evidence="4">
    <location>
        <begin position="251"/>
        <end position="270"/>
    </location>
</feature>
<dbReference type="Gene3D" id="2.40.50.140">
    <property type="entry name" value="Nucleic acid-binding proteins"/>
    <property type="match status" value="1"/>
</dbReference>